<dbReference type="InterPro" id="IPR052721">
    <property type="entry name" value="ET_Amicyanin"/>
</dbReference>
<dbReference type="InterPro" id="IPR000923">
    <property type="entry name" value="BlueCu_1"/>
</dbReference>
<reference evidence="5" key="1">
    <citation type="journal article" date="2019" name="Int. J. Syst. Evol. Microbiol.">
        <title>The Global Catalogue of Microorganisms (GCM) 10K type strain sequencing project: providing services to taxonomists for standard genome sequencing and annotation.</title>
        <authorList>
            <consortium name="The Broad Institute Genomics Platform"/>
            <consortium name="The Broad Institute Genome Sequencing Center for Infectious Disease"/>
            <person name="Wu L."/>
            <person name="Ma J."/>
        </authorList>
    </citation>
    <scope>NUCLEOTIDE SEQUENCE [LARGE SCALE GENOMIC DNA]</scope>
    <source>
        <strain evidence="5">CGMCC 4.1782</strain>
    </source>
</reference>
<keyword evidence="5" id="KW-1185">Reference proteome</keyword>
<accession>A0ABW5CS46</accession>
<proteinExistence type="predicted"/>
<gene>
    <name evidence="4" type="ORF">ACFSKP_03590</name>
</gene>
<evidence type="ECO:0000256" key="1">
    <source>
        <dbReference type="ARBA" id="ARBA00022723"/>
    </source>
</evidence>
<evidence type="ECO:0000259" key="3">
    <source>
        <dbReference type="Pfam" id="PF00127"/>
    </source>
</evidence>
<evidence type="ECO:0000256" key="2">
    <source>
        <dbReference type="ARBA" id="ARBA00023008"/>
    </source>
</evidence>
<dbReference type="InterPro" id="IPR008972">
    <property type="entry name" value="Cupredoxin"/>
</dbReference>
<name>A0ABW5CS46_9BACT</name>
<evidence type="ECO:0000313" key="5">
    <source>
        <dbReference type="Proteomes" id="UP001597374"/>
    </source>
</evidence>
<protein>
    <submittedName>
        <fullName evidence="4">Plastocyanin/azurin family copper-binding protein</fullName>
    </submittedName>
</protein>
<sequence>MTSIIHLLFLGQLLLGIAFTPVARVQPRVHVIEIRQMKFNPATLTVGKGDTLVFINKDLVTHNATEITGKSWKSPDLASGDSCRMAISRSAKYYCSLHPVMKGEIIVQ</sequence>
<organism evidence="4 5">
    <name type="scientific">Pontibacter ruber</name>
    <dbReference type="NCBI Taxonomy" id="1343895"/>
    <lineage>
        <taxon>Bacteria</taxon>
        <taxon>Pseudomonadati</taxon>
        <taxon>Bacteroidota</taxon>
        <taxon>Cytophagia</taxon>
        <taxon>Cytophagales</taxon>
        <taxon>Hymenobacteraceae</taxon>
        <taxon>Pontibacter</taxon>
    </lineage>
</organism>
<comment type="caution">
    <text evidence="4">The sequence shown here is derived from an EMBL/GenBank/DDBJ whole genome shotgun (WGS) entry which is preliminary data.</text>
</comment>
<keyword evidence="1" id="KW-0479">Metal-binding</keyword>
<dbReference type="PANTHER" id="PTHR36507:SF1">
    <property type="entry name" value="BLL1555 PROTEIN"/>
    <property type="match status" value="1"/>
</dbReference>
<dbReference type="PANTHER" id="PTHR36507">
    <property type="entry name" value="BLL1555 PROTEIN"/>
    <property type="match status" value="1"/>
</dbReference>
<dbReference type="Pfam" id="PF00127">
    <property type="entry name" value="Copper-bind"/>
    <property type="match status" value="1"/>
</dbReference>
<dbReference type="EMBL" id="JBHUIM010000001">
    <property type="protein sequence ID" value="MFD2245321.1"/>
    <property type="molecule type" value="Genomic_DNA"/>
</dbReference>
<dbReference type="Proteomes" id="UP001597374">
    <property type="component" value="Unassembled WGS sequence"/>
</dbReference>
<feature type="domain" description="Blue (type 1) copper" evidence="3">
    <location>
        <begin position="32"/>
        <end position="108"/>
    </location>
</feature>
<dbReference type="SUPFAM" id="SSF49503">
    <property type="entry name" value="Cupredoxins"/>
    <property type="match status" value="1"/>
</dbReference>
<keyword evidence="2" id="KW-0186">Copper</keyword>
<dbReference type="Gene3D" id="2.60.40.420">
    <property type="entry name" value="Cupredoxins - blue copper proteins"/>
    <property type="match status" value="1"/>
</dbReference>
<dbReference type="RefSeq" id="WP_250429223.1">
    <property type="nucleotide sequence ID" value="NZ_JALPRR010000002.1"/>
</dbReference>
<evidence type="ECO:0000313" key="4">
    <source>
        <dbReference type="EMBL" id="MFD2245321.1"/>
    </source>
</evidence>